<keyword evidence="4" id="KW-1185">Reference proteome</keyword>
<evidence type="ECO:0000256" key="2">
    <source>
        <dbReference type="SAM" id="Phobius"/>
    </source>
</evidence>
<evidence type="ECO:0000313" key="4">
    <source>
        <dbReference type="Proteomes" id="UP001208656"/>
    </source>
</evidence>
<evidence type="ECO:0000256" key="1">
    <source>
        <dbReference type="SAM" id="Coils"/>
    </source>
</evidence>
<keyword evidence="2" id="KW-0472">Membrane</keyword>
<dbReference type="EMBL" id="JAOUSE010000048">
    <property type="protein sequence ID" value="MCU9595324.1"/>
    <property type="molecule type" value="Genomic_DNA"/>
</dbReference>
<proteinExistence type="predicted"/>
<feature type="transmembrane region" description="Helical" evidence="2">
    <location>
        <begin position="6"/>
        <end position="24"/>
    </location>
</feature>
<dbReference type="InterPro" id="IPR025428">
    <property type="entry name" value="Spore_YhaL"/>
</dbReference>
<comment type="caution">
    <text evidence="3">The sequence shown here is derived from an EMBL/GenBank/DDBJ whole genome shotgun (WGS) entry which is preliminary data.</text>
</comment>
<sequence length="63" mass="7541">MNLDVPFWIWLVVAGIVFSAYMTIRTNREEKEIEMKEAEMEGAIYIERMEREKEKRKQLSSEG</sequence>
<keyword evidence="1" id="KW-0175">Coiled coil</keyword>
<reference evidence="3 4" key="1">
    <citation type="submission" date="2022-10" db="EMBL/GenBank/DDBJ databases">
        <title>Description of Fervidibacillus gen. nov. in the family Fervidibacillaceae fam. nov. with two species, Fervidibacillus albus sp. nov., and Fervidibacillus halotolerans sp. nov., isolated from tidal flat sediments.</title>
        <authorList>
            <person name="Kwon K.K."/>
            <person name="Yang S.-H."/>
        </authorList>
    </citation>
    <scope>NUCLEOTIDE SEQUENCE [LARGE SCALE GENOMIC DNA]</scope>
    <source>
        <strain evidence="3 4">DSM 23332</strain>
    </source>
</reference>
<accession>A0ABT2WI04</accession>
<gene>
    <name evidence="3" type="ORF">OEV82_12820</name>
</gene>
<name>A0ABT2WI04_9BACI</name>
<evidence type="ECO:0000313" key="3">
    <source>
        <dbReference type="EMBL" id="MCU9595324.1"/>
    </source>
</evidence>
<feature type="coiled-coil region" evidence="1">
    <location>
        <begin position="21"/>
        <end position="55"/>
    </location>
</feature>
<organism evidence="3 4">
    <name type="scientific">Pallidibacillus thermolactis</name>
    <dbReference type="NCBI Taxonomy" id="251051"/>
    <lineage>
        <taxon>Bacteria</taxon>
        <taxon>Bacillati</taxon>
        <taxon>Bacillota</taxon>
        <taxon>Bacilli</taxon>
        <taxon>Bacillales</taxon>
        <taxon>Bacillaceae</taxon>
        <taxon>Pallidibacillus</taxon>
    </lineage>
</organism>
<keyword evidence="2" id="KW-1133">Transmembrane helix</keyword>
<protein>
    <submittedName>
        <fullName evidence="3">Sporulation YhaL family protein</fullName>
    </submittedName>
</protein>
<keyword evidence="2" id="KW-0812">Transmembrane</keyword>
<dbReference type="Proteomes" id="UP001208656">
    <property type="component" value="Unassembled WGS sequence"/>
</dbReference>
<dbReference type="Pfam" id="PF14147">
    <property type="entry name" value="Spore_YhaL"/>
    <property type="match status" value="1"/>
</dbReference>